<gene>
    <name evidence="2" type="ORF">T11_13793</name>
</gene>
<name>A0A0V1GP84_9BILA</name>
<accession>A0A0V1GP84</accession>
<evidence type="ECO:0000313" key="2">
    <source>
        <dbReference type="EMBL" id="KRZ00064.1"/>
    </source>
</evidence>
<feature type="compositionally biased region" description="Polar residues" evidence="1">
    <location>
        <begin position="50"/>
        <end position="59"/>
    </location>
</feature>
<feature type="region of interest" description="Disordered" evidence="1">
    <location>
        <begin position="329"/>
        <end position="353"/>
    </location>
</feature>
<dbReference type="AlphaFoldDB" id="A0A0V1GP84"/>
<sequence>MKNTCRKGNCTHCHHPLFHDDEIDTSEAAGQKKKRRQMNVEPKQRPTENIPASDSARITSRSRQNTYFGLTNRTRYCGYIWLNETTEAARTNAVTNPITVSRKQHSNDGSSCCHISLLQKKLSRIRAKWLADPLHAWLGERSDSKRTKQLISGESSGNRGAHHPAFCAELSVGDERAPGRSAECDNATYSGRYMAADGLRRRIHAELQALQKKGRVAGSSRISQLERYLNAFTELRPVRQPAILLGSDTYRRDWSAEASLRDYELAQRGEARDTQVLHLSMLISQICPAENGGSDRWPGWISPAIVRTSGEVNHVAEVRVLVHQHSDQGRTFRSRSSDDHHQSVANTVDFRCQ</sequence>
<dbReference type="EMBL" id="JYDP01000591">
    <property type="protein sequence ID" value="KRZ00064.1"/>
    <property type="molecule type" value="Genomic_DNA"/>
</dbReference>
<proteinExistence type="predicted"/>
<feature type="region of interest" description="Disordered" evidence="1">
    <location>
        <begin position="27"/>
        <end position="59"/>
    </location>
</feature>
<evidence type="ECO:0000256" key="1">
    <source>
        <dbReference type="SAM" id="MobiDB-lite"/>
    </source>
</evidence>
<organism evidence="2 3">
    <name type="scientific">Trichinella zimbabwensis</name>
    <dbReference type="NCBI Taxonomy" id="268475"/>
    <lineage>
        <taxon>Eukaryota</taxon>
        <taxon>Metazoa</taxon>
        <taxon>Ecdysozoa</taxon>
        <taxon>Nematoda</taxon>
        <taxon>Enoplea</taxon>
        <taxon>Dorylaimia</taxon>
        <taxon>Trichinellida</taxon>
        <taxon>Trichinellidae</taxon>
        <taxon>Trichinella</taxon>
    </lineage>
</organism>
<comment type="caution">
    <text evidence="2">The sequence shown here is derived from an EMBL/GenBank/DDBJ whole genome shotgun (WGS) entry which is preliminary data.</text>
</comment>
<feature type="compositionally biased region" description="Basic and acidic residues" evidence="1">
    <location>
        <begin position="329"/>
        <end position="342"/>
    </location>
</feature>
<dbReference type="Proteomes" id="UP000055024">
    <property type="component" value="Unassembled WGS sequence"/>
</dbReference>
<protein>
    <submittedName>
        <fullName evidence="2">Uncharacterized protein</fullName>
    </submittedName>
</protein>
<reference evidence="2 3" key="1">
    <citation type="submission" date="2015-01" db="EMBL/GenBank/DDBJ databases">
        <title>Evolution of Trichinella species and genotypes.</title>
        <authorList>
            <person name="Korhonen P.K."/>
            <person name="Edoardo P."/>
            <person name="Giuseppe L.R."/>
            <person name="Gasser R.B."/>
        </authorList>
    </citation>
    <scope>NUCLEOTIDE SEQUENCE [LARGE SCALE GENOMIC DNA]</scope>
    <source>
        <strain evidence="2">ISS1029</strain>
    </source>
</reference>
<keyword evidence="3" id="KW-1185">Reference proteome</keyword>
<evidence type="ECO:0000313" key="3">
    <source>
        <dbReference type="Proteomes" id="UP000055024"/>
    </source>
</evidence>
<dbReference type="OrthoDB" id="5926839at2759"/>